<keyword evidence="9 16" id="KW-0663">Pyridoxal phosphate</keyword>
<organism evidence="17 18">
    <name type="scientific">Actinomadura barringtoniae</name>
    <dbReference type="NCBI Taxonomy" id="1427535"/>
    <lineage>
        <taxon>Bacteria</taxon>
        <taxon>Bacillati</taxon>
        <taxon>Actinomycetota</taxon>
        <taxon>Actinomycetes</taxon>
        <taxon>Streptosporangiales</taxon>
        <taxon>Thermomonosporaceae</taxon>
        <taxon>Actinomadura</taxon>
    </lineage>
</organism>
<evidence type="ECO:0000256" key="16">
    <source>
        <dbReference type="RuleBase" id="RU003560"/>
    </source>
</evidence>
<dbReference type="PANTHER" id="PTHR11986">
    <property type="entry name" value="AMINOTRANSFERASE CLASS III"/>
    <property type="match status" value="1"/>
</dbReference>
<accession>A0A939PJ78</accession>
<evidence type="ECO:0000256" key="1">
    <source>
        <dbReference type="ARBA" id="ARBA00001750"/>
    </source>
</evidence>
<evidence type="ECO:0000256" key="7">
    <source>
        <dbReference type="ARBA" id="ARBA00022576"/>
    </source>
</evidence>
<dbReference type="AlphaFoldDB" id="A0A939PJ78"/>
<dbReference type="Pfam" id="PF00202">
    <property type="entry name" value="Aminotran_3"/>
    <property type="match status" value="1"/>
</dbReference>
<dbReference type="Gene3D" id="3.40.640.10">
    <property type="entry name" value="Type I PLP-dependent aspartate aminotransferase-like (Major domain)"/>
    <property type="match status" value="1"/>
</dbReference>
<comment type="catalytic activity">
    <reaction evidence="14">
        <text>4-aminobutanoate + 2-oxoglutarate = succinate semialdehyde + L-glutamate</text>
        <dbReference type="Rhea" id="RHEA:23352"/>
        <dbReference type="ChEBI" id="CHEBI:16810"/>
        <dbReference type="ChEBI" id="CHEBI:29985"/>
        <dbReference type="ChEBI" id="CHEBI:57706"/>
        <dbReference type="ChEBI" id="CHEBI:59888"/>
        <dbReference type="EC" id="2.6.1.19"/>
    </reaction>
</comment>
<dbReference type="GO" id="GO:0047298">
    <property type="term" value="F:(S)-3-amino-2-methylpropionate transaminase activity"/>
    <property type="evidence" value="ECO:0007669"/>
    <property type="project" value="UniProtKB-EC"/>
</dbReference>
<sequence>MAKLSPLLKQATPVLADHGEGVYLYDTDGRRHLDFTAGIGVTSTGHCHPRVVEAAQQQVGKLIHGQYTTVMHEPLLRLTTRLGDVLPEPLDSLFFLNSGSEAVEASVRLARQATGRQNVVSFAGGFHGRTMGAAALTTAGTKFRAGIGPLMPGVAVAPFPQAYRYGWSEAEATSFALRELDYLLATVSAPADTAAFMVEPVLGEGGYIPAPPGFLEGLRERADRHGILLIVDEVQTGFGRTGRFWGHDHAGIRPDILITAKGLASGFPLSAIAAPTELMERAWPGSQGGTYGGNAVSCAAAIATLDVIQEENLVDNAAETGARLADGLRKIAADHPRIGDVRGLGLMQACEFTGPDGEPDAAAAQRAHKAAVDGGLLLLTCGAHGNVVRMIPPLIVTAEQVDDALELWSAAVSATADGD</sequence>
<dbReference type="InterPro" id="IPR015424">
    <property type="entry name" value="PyrdxlP-dep_Trfase"/>
</dbReference>
<dbReference type="EC" id="2.6.1.19" evidence="6"/>
<dbReference type="GO" id="GO:0034386">
    <property type="term" value="F:4-aminobutyrate:2-oxoglutarate transaminase activity"/>
    <property type="evidence" value="ECO:0007669"/>
    <property type="project" value="UniProtKB-EC"/>
</dbReference>
<evidence type="ECO:0000256" key="4">
    <source>
        <dbReference type="ARBA" id="ARBA00008954"/>
    </source>
</evidence>
<dbReference type="InterPro" id="IPR049704">
    <property type="entry name" value="Aminotrans_3_PPA_site"/>
</dbReference>
<evidence type="ECO:0000256" key="15">
    <source>
        <dbReference type="ARBA" id="ARBA00050054"/>
    </source>
</evidence>
<dbReference type="PIRSF" id="PIRSF000521">
    <property type="entry name" value="Transaminase_4ab_Lys_Orn"/>
    <property type="match status" value="1"/>
</dbReference>
<dbReference type="CDD" id="cd00610">
    <property type="entry name" value="OAT_like"/>
    <property type="match status" value="1"/>
</dbReference>
<evidence type="ECO:0000256" key="12">
    <source>
        <dbReference type="ARBA" id="ARBA00030857"/>
    </source>
</evidence>
<dbReference type="InterPro" id="IPR015422">
    <property type="entry name" value="PyrdxlP-dep_Trfase_small"/>
</dbReference>
<dbReference type="FunFam" id="3.40.640.10:FF:000013">
    <property type="entry name" value="4-aminobutyrate aminotransferase"/>
    <property type="match status" value="1"/>
</dbReference>
<comment type="cofactor">
    <cofactor evidence="2">
        <name>pyridoxal 5'-phosphate</name>
        <dbReference type="ChEBI" id="CHEBI:597326"/>
    </cofactor>
</comment>
<evidence type="ECO:0000256" key="13">
    <source>
        <dbReference type="ARBA" id="ARBA00031787"/>
    </source>
</evidence>
<dbReference type="EC" id="2.6.1.22" evidence="5"/>
<evidence type="ECO:0000256" key="6">
    <source>
        <dbReference type="ARBA" id="ARBA00012912"/>
    </source>
</evidence>
<comment type="pathway">
    <text evidence="3">Amino-acid degradation; 4-aminobutanoate degradation.</text>
</comment>
<dbReference type="PROSITE" id="PS00600">
    <property type="entry name" value="AA_TRANSFER_CLASS_3"/>
    <property type="match status" value="1"/>
</dbReference>
<evidence type="ECO:0000256" key="8">
    <source>
        <dbReference type="ARBA" id="ARBA00022679"/>
    </source>
</evidence>
<dbReference type="InterPro" id="IPR050103">
    <property type="entry name" value="Class-III_PLP-dep_AT"/>
</dbReference>
<comment type="catalytic activity">
    <reaction evidence="1">
        <text>(S)-3-amino-2-methylpropanoate + 2-oxoglutarate = 2-methyl-3-oxopropanoate + L-glutamate</text>
        <dbReference type="Rhea" id="RHEA:13993"/>
        <dbReference type="ChEBI" id="CHEBI:16810"/>
        <dbReference type="ChEBI" id="CHEBI:29985"/>
        <dbReference type="ChEBI" id="CHEBI:57700"/>
        <dbReference type="ChEBI" id="CHEBI:58655"/>
        <dbReference type="EC" id="2.6.1.22"/>
    </reaction>
</comment>
<dbReference type="GO" id="GO:0042802">
    <property type="term" value="F:identical protein binding"/>
    <property type="evidence" value="ECO:0007669"/>
    <property type="project" value="TreeGrafter"/>
</dbReference>
<keyword evidence="8" id="KW-0808">Transferase</keyword>
<evidence type="ECO:0000256" key="3">
    <source>
        <dbReference type="ARBA" id="ARBA00005176"/>
    </source>
</evidence>
<comment type="similarity">
    <text evidence="4 16">Belongs to the class-III pyridoxal-phosphate-dependent aminotransferase family.</text>
</comment>
<proteinExistence type="inferred from homology"/>
<dbReference type="RefSeq" id="WP_208261752.1">
    <property type="nucleotide sequence ID" value="NZ_JAGEOJ010000022.1"/>
</dbReference>
<evidence type="ECO:0000256" key="5">
    <source>
        <dbReference type="ARBA" id="ARBA00012876"/>
    </source>
</evidence>
<evidence type="ECO:0000256" key="14">
    <source>
        <dbReference type="ARBA" id="ARBA00048021"/>
    </source>
</evidence>
<evidence type="ECO:0000313" key="18">
    <source>
        <dbReference type="Proteomes" id="UP000669179"/>
    </source>
</evidence>
<evidence type="ECO:0000256" key="10">
    <source>
        <dbReference type="ARBA" id="ARBA00029760"/>
    </source>
</evidence>
<evidence type="ECO:0000256" key="2">
    <source>
        <dbReference type="ARBA" id="ARBA00001933"/>
    </source>
</evidence>
<comment type="caution">
    <text evidence="17">The sequence shown here is derived from an EMBL/GenBank/DDBJ whole genome shotgun (WGS) entry which is preliminary data.</text>
</comment>
<dbReference type="GO" id="GO:0030170">
    <property type="term" value="F:pyridoxal phosphate binding"/>
    <property type="evidence" value="ECO:0007669"/>
    <property type="project" value="InterPro"/>
</dbReference>
<dbReference type="Gene3D" id="3.90.1150.10">
    <property type="entry name" value="Aspartate Aminotransferase, domain 1"/>
    <property type="match status" value="1"/>
</dbReference>
<evidence type="ECO:0000256" key="11">
    <source>
        <dbReference type="ARBA" id="ARBA00030204"/>
    </source>
</evidence>
<dbReference type="InterPro" id="IPR005814">
    <property type="entry name" value="Aminotrans_3"/>
</dbReference>
<name>A0A939PJ78_9ACTN</name>
<keyword evidence="18" id="KW-1185">Reference proteome</keyword>
<evidence type="ECO:0000313" key="17">
    <source>
        <dbReference type="EMBL" id="MBO2453731.1"/>
    </source>
</evidence>
<dbReference type="EMBL" id="JAGEOJ010000022">
    <property type="protein sequence ID" value="MBO2453731.1"/>
    <property type="molecule type" value="Genomic_DNA"/>
</dbReference>
<dbReference type="PANTHER" id="PTHR11986:SF58">
    <property type="entry name" value="LEUCINE_METHIONINE RACEMASE"/>
    <property type="match status" value="1"/>
</dbReference>
<keyword evidence="7 17" id="KW-0032">Aminotransferase</keyword>
<gene>
    <name evidence="17" type="ORF">J4573_42045</name>
</gene>
<protein>
    <recommendedName>
        <fullName evidence="12">(S)-3-amino-2-methylpropionate transaminase</fullName>
        <ecNumber evidence="6">2.6.1.19</ecNumber>
        <ecNumber evidence="5">2.6.1.22</ecNumber>
    </recommendedName>
    <alternativeName>
        <fullName evidence="13">GABA aminotransferase</fullName>
    </alternativeName>
    <alternativeName>
        <fullName evidence="11">Gamma-amino-N-butyrate transaminase</fullName>
    </alternativeName>
    <alternativeName>
        <fullName evidence="15">Glutamate:succinic semialdehyde transaminase</fullName>
    </alternativeName>
    <alternativeName>
        <fullName evidence="10">L-AIBAT</fullName>
    </alternativeName>
</protein>
<evidence type="ECO:0000256" key="9">
    <source>
        <dbReference type="ARBA" id="ARBA00022898"/>
    </source>
</evidence>
<dbReference type="SUPFAM" id="SSF53383">
    <property type="entry name" value="PLP-dependent transferases"/>
    <property type="match status" value="1"/>
</dbReference>
<dbReference type="Proteomes" id="UP000669179">
    <property type="component" value="Unassembled WGS sequence"/>
</dbReference>
<dbReference type="InterPro" id="IPR015421">
    <property type="entry name" value="PyrdxlP-dep_Trfase_major"/>
</dbReference>
<reference evidence="17" key="1">
    <citation type="submission" date="2021-03" db="EMBL/GenBank/DDBJ databases">
        <authorList>
            <person name="Kanchanasin P."/>
            <person name="Saeng-In P."/>
            <person name="Phongsopitanun W."/>
            <person name="Yuki M."/>
            <person name="Kudo T."/>
            <person name="Ohkuma M."/>
            <person name="Tanasupawat S."/>
        </authorList>
    </citation>
    <scope>NUCLEOTIDE SEQUENCE</scope>
    <source>
        <strain evidence="17">GKU 128</strain>
    </source>
</reference>